<reference evidence="1" key="1">
    <citation type="journal article" date="2019" name="Sci. Rep.">
        <title>Draft genome of Tanacetum cinerariifolium, the natural source of mosquito coil.</title>
        <authorList>
            <person name="Yamashiro T."/>
            <person name="Shiraishi A."/>
            <person name="Satake H."/>
            <person name="Nakayama K."/>
        </authorList>
    </citation>
    <scope>NUCLEOTIDE SEQUENCE</scope>
</reference>
<protein>
    <submittedName>
        <fullName evidence="1">Uncharacterized protein</fullName>
    </submittedName>
</protein>
<dbReference type="EMBL" id="BKCJ011097921">
    <property type="protein sequence ID" value="GFC85058.1"/>
    <property type="molecule type" value="Genomic_DNA"/>
</dbReference>
<feature type="non-terminal residue" evidence="1">
    <location>
        <position position="120"/>
    </location>
</feature>
<sequence length="120" mass="12723">MIGEITGSEVKIGDSDCTTEGWTSSILSLLVECTVSLVASVSCSTTEEEEIVGIVGPGYAVPLLVVIPFRSSFGLVIVLPERVPELEDEAAEESGVDELELGKPKLDKLIPSKLEVGFDI</sequence>
<name>A0A699RI41_TANCI</name>
<organism evidence="1">
    <name type="scientific">Tanacetum cinerariifolium</name>
    <name type="common">Dalmatian daisy</name>
    <name type="synonym">Chrysanthemum cinerariifolium</name>
    <dbReference type="NCBI Taxonomy" id="118510"/>
    <lineage>
        <taxon>Eukaryota</taxon>
        <taxon>Viridiplantae</taxon>
        <taxon>Streptophyta</taxon>
        <taxon>Embryophyta</taxon>
        <taxon>Tracheophyta</taxon>
        <taxon>Spermatophyta</taxon>
        <taxon>Magnoliopsida</taxon>
        <taxon>eudicotyledons</taxon>
        <taxon>Gunneridae</taxon>
        <taxon>Pentapetalae</taxon>
        <taxon>asterids</taxon>
        <taxon>campanulids</taxon>
        <taxon>Asterales</taxon>
        <taxon>Asteraceae</taxon>
        <taxon>Asteroideae</taxon>
        <taxon>Anthemideae</taxon>
        <taxon>Anthemidinae</taxon>
        <taxon>Tanacetum</taxon>
    </lineage>
</organism>
<evidence type="ECO:0000313" key="1">
    <source>
        <dbReference type="EMBL" id="GFC85058.1"/>
    </source>
</evidence>
<dbReference type="AlphaFoldDB" id="A0A699RI41"/>
<comment type="caution">
    <text evidence="1">The sequence shown here is derived from an EMBL/GenBank/DDBJ whole genome shotgun (WGS) entry which is preliminary data.</text>
</comment>
<proteinExistence type="predicted"/>
<gene>
    <name evidence="1" type="ORF">Tci_857028</name>
</gene>
<accession>A0A699RI41</accession>